<dbReference type="SUPFAM" id="SSF69572">
    <property type="entry name" value="Activating enzymes of the ubiquitin-like proteins"/>
    <property type="match status" value="1"/>
</dbReference>
<sequence>MQHRFSRTELIIGSKNLEILNNKHIAIFGIGGVGSFVVEALARAGIENFTLIDYDDICITNINRQIHATTKTIGKLKVNIMKERILDINPKANVKALKILYNKETEDEIFKEKFDYVVDAIDMVTSKLLLVEKCKKENIPIISSMGTGNKINPTMFEVTDIYKTSVCPLAKVMRRELKKRGIKKLKVIYSKEIPIKPQISVTSCKENCVCLTNTEINCKNKRQIPGSISFSPSVAGLIIASEVVKDILNLKN</sequence>
<dbReference type="GO" id="GO:0061503">
    <property type="term" value="F:tRNA threonylcarbamoyladenosine dehydratase"/>
    <property type="evidence" value="ECO:0007669"/>
    <property type="project" value="TreeGrafter"/>
</dbReference>
<dbReference type="PANTHER" id="PTHR43267">
    <property type="entry name" value="TRNA THREONYLCARBAMOYLADENOSINE DEHYDRATASE"/>
    <property type="match status" value="1"/>
</dbReference>
<dbReference type="PANTHER" id="PTHR43267:SF1">
    <property type="entry name" value="TRNA THREONYLCARBAMOYLADENOSINE DEHYDRATASE"/>
    <property type="match status" value="1"/>
</dbReference>
<keyword evidence="3" id="KW-1185">Reference proteome</keyword>
<organism evidence="2 3">
    <name type="scientific">Hypnocyclicus thermotrophus</name>
    <dbReference type="NCBI Taxonomy" id="1627895"/>
    <lineage>
        <taxon>Bacteria</taxon>
        <taxon>Fusobacteriati</taxon>
        <taxon>Fusobacteriota</taxon>
        <taxon>Fusobacteriia</taxon>
        <taxon>Fusobacteriales</taxon>
        <taxon>Fusobacteriaceae</taxon>
        <taxon>Hypnocyclicus</taxon>
    </lineage>
</organism>
<feature type="domain" description="THIF-type NAD/FAD binding fold" evidence="1">
    <location>
        <begin position="11"/>
        <end position="249"/>
    </location>
</feature>
<dbReference type="InterPro" id="IPR035985">
    <property type="entry name" value="Ubiquitin-activating_enz"/>
</dbReference>
<dbReference type="GO" id="GO:0008641">
    <property type="term" value="F:ubiquitin-like modifier activating enzyme activity"/>
    <property type="evidence" value="ECO:0007669"/>
    <property type="project" value="InterPro"/>
</dbReference>
<dbReference type="AlphaFoldDB" id="A0AA46DX52"/>
<gene>
    <name evidence="2" type="ORF">EV215_1994</name>
</gene>
<dbReference type="Gene3D" id="3.40.50.720">
    <property type="entry name" value="NAD(P)-binding Rossmann-like Domain"/>
    <property type="match status" value="1"/>
</dbReference>
<dbReference type="FunFam" id="3.40.50.720:FF:000141">
    <property type="entry name" value="tRNA threonylcarbamoyladenosine dehydratase"/>
    <property type="match status" value="1"/>
</dbReference>
<dbReference type="InterPro" id="IPR045886">
    <property type="entry name" value="ThiF/MoeB/HesA"/>
</dbReference>
<evidence type="ECO:0000313" key="2">
    <source>
        <dbReference type="EMBL" id="TDT67437.1"/>
    </source>
</evidence>
<dbReference type="EMBL" id="SOBG01000010">
    <property type="protein sequence ID" value="TDT67437.1"/>
    <property type="molecule type" value="Genomic_DNA"/>
</dbReference>
<name>A0AA46DX52_9FUSO</name>
<dbReference type="RefSeq" id="WP_134113849.1">
    <property type="nucleotide sequence ID" value="NZ_SOBG01000010.1"/>
</dbReference>
<accession>A0AA46DX52</accession>
<dbReference type="InterPro" id="IPR000594">
    <property type="entry name" value="ThiF_NAD_FAD-bd"/>
</dbReference>
<reference evidence="2 3" key="1">
    <citation type="submission" date="2019-03" db="EMBL/GenBank/DDBJ databases">
        <title>Genomic Encyclopedia of Type Strains, Phase IV (KMG-IV): sequencing the most valuable type-strain genomes for metagenomic binning, comparative biology and taxonomic classification.</title>
        <authorList>
            <person name="Goeker M."/>
        </authorList>
    </citation>
    <scope>NUCLEOTIDE SEQUENCE [LARGE SCALE GENOMIC DNA]</scope>
    <source>
        <strain evidence="2 3">DSM 100055</strain>
    </source>
</reference>
<evidence type="ECO:0000259" key="1">
    <source>
        <dbReference type="Pfam" id="PF00899"/>
    </source>
</evidence>
<dbReference type="GO" id="GO:0061504">
    <property type="term" value="P:cyclic threonylcarbamoyladenosine biosynthetic process"/>
    <property type="evidence" value="ECO:0007669"/>
    <property type="project" value="TreeGrafter"/>
</dbReference>
<proteinExistence type="predicted"/>
<comment type="caution">
    <text evidence="2">The sequence shown here is derived from an EMBL/GenBank/DDBJ whole genome shotgun (WGS) entry which is preliminary data.</text>
</comment>
<dbReference type="Pfam" id="PF00899">
    <property type="entry name" value="ThiF"/>
    <property type="match status" value="1"/>
</dbReference>
<dbReference type="CDD" id="cd00755">
    <property type="entry name" value="YgdL_like"/>
    <property type="match status" value="1"/>
</dbReference>
<evidence type="ECO:0000313" key="3">
    <source>
        <dbReference type="Proteomes" id="UP000294678"/>
    </source>
</evidence>
<dbReference type="Proteomes" id="UP000294678">
    <property type="component" value="Unassembled WGS sequence"/>
</dbReference>
<protein>
    <submittedName>
        <fullName evidence="2">tRNA A37 threonylcarbamoyladenosine dehydratase</fullName>
    </submittedName>
</protein>